<dbReference type="CDD" id="cd00156">
    <property type="entry name" value="REC"/>
    <property type="match status" value="1"/>
</dbReference>
<evidence type="ECO:0000313" key="6">
    <source>
        <dbReference type="Proteomes" id="UP000178379"/>
    </source>
</evidence>
<dbReference type="CDD" id="cd00130">
    <property type="entry name" value="PAS"/>
    <property type="match status" value="1"/>
</dbReference>
<reference evidence="5 6" key="1">
    <citation type="journal article" date="2016" name="Nat. Commun.">
        <title>Thousands of microbial genomes shed light on interconnected biogeochemical processes in an aquifer system.</title>
        <authorList>
            <person name="Anantharaman K."/>
            <person name="Brown C.T."/>
            <person name="Hug L.A."/>
            <person name="Sharon I."/>
            <person name="Castelle C.J."/>
            <person name="Probst A.J."/>
            <person name="Thomas B.C."/>
            <person name="Singh A."/>
            <person name="Wilkins M.J."/>
            <person name="Karaoz U."/>
            <person name="Brodie E.L."/>
            <person name="Williams K.H."/>
            <person name="Hubbard S.S."/>
            <person name="Banfield J.F."/>
        </authorList>
    </citation>
    <scope>NUCLEOTIDE SEQUENCE [LARGE SCALE GENOMIC DNA]</scope>
</reference>
<sequence length="715" mass="78506">MIVDQSPDDTELAVTAIRKCGYMLKTQRVQDLAGMQAAIDKGQWDVVISEFSLPHFSAQMAHDLLKKAGREPPFIILTRAIPDNDLLAAMRSYAQDVVMKDQAIKLAPVIERELRAAEDRRRLNEATARVTETEQKSKAVIDGSREALCYLQDGMHLDANKTYLDLFGYESQDALAGIPVMNLIDKADQKRFKDFLRKPPTDNAAAVGFNAVRQDGSRFPVELTLSPITLNGEPCLQLMVSDVGKRKAVETKLQYMNQHDPLTGLYNRHYFLQTLNKVVEQTKQGKGMATVLYMDMQQLKHINQSVNYAAGDRMLIKVARLMRDHLGEDTALARFGGDEFAALLHKGESESRRIAEHMLDALRKTAFTEAGKSFHCDCHLSVTAVERDVESAQAVLACAYQAALAMHAPASPMPAAVPPPVAEKPPASAPAVRPAAPAAKVAEVKAGGDPWLTRLQQAVERESFTLIYQPMISMSGEGDEYYEVLVRLVDENGELVPAGKFMPAAEKTGLCAVIDRWVIRNAVEALGSLHHDRRPATFFINLSTTAFKDADLLPSVIRWLREASVKPAHVVFEANESQFLTQPQAAAIFIRAAGKLGTGFSIDNYGHHLTDDGHLNNLPIGFAKIDASFLKKLSADPSSRDVLKAVVTAAQARSLKTIAKCVESAESLAGLWSFGFDYVQGEYFESAEAQAEADQHTTLSSEIVSAPNWATSTRG</sequence>
<dbReference type="InterPro" id="IPR035919">
    <property type="entry name" value="EAL_sf"/>
</dbReference>
<dbReference type="GO" id="GO:0000160">
    <property type="term" value="P:phosphorelay signal transduction system"/>
    <property type="evidence" value="ECO:0007669"/>
    <property type="project" value="InterPro"/>
</dbReference>
<dbReference type="SMART" id="SM00052">
    <property type="entry name" value="EAL"/>
    <property type="match status" value="1"/>
</dbReference>
<dbReference type="InterPro" id="IPR052155">
    <property type="entry name" value="Biofilm_reg_signaling"/>
</dbReference>
<feature type="domain" description="GGDEF" evidence="4">
    <location>
        <begin position="287"/>
        <end position="419"/>
    </location>
</feature>
<dbReference type="AlphaFoldDB" id="A0A1F6SY86"/>
<dbReference type="PROSITE" id="PS50110">
    <property type="entry name" value="RESPONSE_REGULATORY"/>
    <property type="match status" value="1"/>
</dbReference>
<comment type="caution">
    <text evidence="5">The sequence shown here is derived from an EMBL/GenBank/DDBJ whole genome shotgun (WGS) entry which is preliminary data.</text>
</comment>
<dbReference type="SUPFAM" id="SSF55785">
    <property type="entry name" value="PYP-like sensor domain (PAS domain)"/>
    <property type="match status" value="1"/>
</dbReference>
<evidence type="ECO:0000256" key="1">
    <source>
        <dbReference type="PROSITE-ProRule" id="PRU00169"/>
    </source>
</evidence>
<dbReference type="NCBIfam" id="TIGR00229">
    <property type="entry name" value="sensory_box"/>
    <property type="match status" value="1"/>
</dbReference>
<evidence type="ECO:0008006" key="7">
    <source>
        <dbReference type="Google" id="ProtNLM"/>
    </source>
</evidence>
<dbReference type="NCBIfam" id="TIGR00254">
    <property type="entry name" value="GGDEF"/>
    <property type="match status" value="1"/>
</dbReference>
<dbReference type="CDD" id="cd01948">
    <property type="entry name" value="EAL"/>
    <property type="match status" value="1"/>
</dbReference>
<dbReference type="SUPFAM" id="SSF141868">
    <property type="entry name" value="EAL domain-like"/>
    <property type="match status" value="1"/>
</dbReference>
<feature type="domain" description="EAL" evidence="3">
    <location>
        <begin position="448"/>
        <end position="701"/>
    </location>
</feature>
<dbReference type="Pfam" id="PF13426">
    <property type="entry name" value="PAS_9"/>
    <property type="match status" value="1"/>
</dbReference>
<organism evidence="5 6">
    <name type="scientific">Candidatus Muproteobacteria bacterium RBG_16_62_13</name>
    <dbReference type="NCBI Taxonomy" id="1817756"/>
    <lineage>
        <taxon>Bacteria</taxon>
        <taxon>Pseudomonadati</taxon>
        <taxon>Pseudomonadota</taxon>
        <taxon>Candidatus Muproteobacteria</taxon>
    </lineage>
</organism>
<dbReference type="InterPro" id="IPR000160">
    <property type="entry name" value="GGDEF_dom"/>
</dbReference>
<proteinExistence type="predicted"/>
<dbReference type="PANTHER" id="PTHR44757:SF2">
    <property type="entry name" value="BIOFILM ARCHITECTURE MAINTENANCE PROTEIN MBAA"/>
    <property type="match status" value="1"/>
</dbReference>
<feature type="domain" description="Response regulatory" evidence="2">
    <location>
        <begin position="1"/>
        <end position="115"/>
    </location>
</feature>
<comment type="caution">
    <text evidence="1">Lacks conserved residue(s) required for the propagation of feature annotation.</text>
</comment>
<dbReference type="InterPro" id="IPR035965">
    <property type="entry name" value="PAS-like_dom_sf"/>
</dbReference>
<dbReference type="Gene3D" id="3.20.20.450">
    <property type="entry name" value="EAL domain"/>
    <property type="match status" value="1"/>
</dbReference>
<dbReference type="PANTHER" id="PTHR44757">
    <property type="entry name" value="DIGUANYLATE CYCLASE DGCP"/>
    <property type="match status" value="1"/>
</dbReference>
<protein>
    <recommendedName>
        <fullName evidence="7">Diguanylate cyclase</fullName>
    </recommendedName>
</protein>
<dbReference type="InterPro" id="IPR000014">
    <property type="entry name" value="PAS"/>
</dbReference>
<dbReference type="Gene3D" id="3.30.70.270">
    <property type="match status" value="1"/>
</dbReference>
<dbReference type="SUPFAM" id="SSF52172">
    <property type="entry name" value="CheY-like"/>
    <property type="match status" value="1"/>
</dbReference>
<dbReference type="Pfam" id="PF00990">
    <property type="entry name" value="GGDEF"/>
    <property type="match status" value="1"/>
</dbReference>
<evidence type="ECO:0000259" key="3">
    <source>
        <dbReference type="PROSITE" id="PS50883"/>
    </source>
</evidence>
<dbReference type="Gene3D" id="3.30.450.20">
    <property type="entry name" value="PAS domain"/>
    <property type="match status" value="1"/>
</dbReference>
<evidence type="ECO:0000313" key="5">
    <source>
        <dbReference type="EMBL" id="OGI37833.1"/>
    </source>
</evidence>
<accession>A0A1F6SY86</accession>
<evidence type="ECO:0000259" key="2">
    <source>
        <dbReference type="PROSITE" id="PS50110"/>
    </source>
</evidence>
<dbReference type="SUPFAM" id="SSF55073">
    <property type="entry name" value="Nucleotide cyclase"/>
    <property type="match status" value="1"/>
</dbReference>
<dbReference type="PROSITE" id="PS50883">
    <property type="entry name" value="EAL"/>
    <property type="match status" value="1"/>
</dbReference>
<dbReference type="InterPro" id="IPR029787">
    <property type="entry name" value="Nucleotide_cyclase"/>
</dbReference>
<gene>
    <name evidence="5" type="ORF">A2140_09855</name>
</gene>
<dbReference type="Gene3D" id="3.40.50.2300">
    <property type="match status" value="1"/>
</dbReference>
<dbReference type="Pfam" id="PF00563">
    <property type="entry name" value="EAL"/>
    <property type="match status" value="1"/>
</dbReference>
<dbReference type="PROSITE" id="PS50887">
    <property type="entry name" value="GGDEF"/>
    <property type="match status" value="1"/>
</dbReference>
<dbReference type="EMBL" id="MFSQ01000137">
    <property type="protein sequence ID" value="OGI37833.1"/>
    <property type="molecule type" value="Genomic_DNA"/>
</dbReference>
<dbReference type="Proteomes" id="UP000178379">
    <property type="component" value="Unassembled WGS sequence"/>
</dbReference>
<dbReference type="STRING" id="1817756.A2140_09855"/>
<dbReference type="InterPro" id="IPR043128">
    <property type="entry name" value="Rev_trsase/Diguanyl_cyclase"/>
</dbReference>
<dbReference type="SMART" id="SM00267">
    <property type="entry name" value="GGDEF"/>
    <property type="match status" value="1"/>
</dbReference>
<evidence type="ECO:0000259" key="4">
    <source>
        <dbReference type="PROSITE" id="PS50887"/>
    </source>
</evidence>
<dbReference type="InterPro" id="IPR001633">
    <property type="entry name" value="EAL_dom"/>
</dbReference>
<dbReference type="InterPro" id="IPR001789">
    <property type="entry name" value="Sig_transdc_resp-reg_receiver"/>
</dbReference>
<dbReference type="InterPro" id="IPR011006">
    <property type="entry name" value="CheY-like_superfamily"/>
</dbReference>
<name>A0A1F6SY86_9PROT</name>
<dbReference type="CDD" id="cd01949">
    <property type="entry name" value="GGDEF"/>
    <property type="match status" value="1"/>
</dbReference>